<protein>
    <recommendedName>
        <fullName evidence="3">Leucine rich repeat variant</fullName>
    </recommendedName>
</protein>
<accession>A0A270NPY5</accession>
<sequence>MSLLPLEVNCRSANTGRLAQEGQRMIASAWEFKRLCENESDTSFALRHADDQTWRDILSTYPELARCVAGNKTIPLAIIEQLAASDDVDVRWKIASKRRLDPALMSRLARDSDASVRHRIACNPKVSREVLELLTGDPDEMVAASAQRRLQQV</sequence>
<gene>
    <name evidence="1" type="ORF">CEK00_02395</name>
</gene>
<dbReference type="InterPro" id="IPR016024">
    <property type="entry name" value="ARM-type_fold"/>
</dbReference>
<evidence type="ECO:0000313" key="1">
    <source>
        <dbReference type="EMBL" id="PAM74203.1"/>
    </source>
</evidence>
<organism evidence="1 2">
    <name type="scientific">Stenotrophomonas maltophilia</name>
    <name type="common">Pseudomonas maltophilia</name>
    <name type="synonym">Xanthomonas maltophilia</name>
    <dbReference type="NCBI Taxonomy" id="40324"/>
    <lineage>
        <taxon>Bacteria</taxon>
        <taxon>Pseudomonadati</taxon>
        <taxon>Pseudomonadota</taxon>
        <taxon>Gammaproteobacteria</taxon>
        <taxon>Lysobacterales</taxon>
        <taxon>Lysobacteraceae</taxon>
        <taxon>Stenotrophomonas</taxon>
        <taxon>Stenotrophomonas maltophilia group</taxon>
    </lineage>
</organism>
<evidence type="ECO:0000313" key="2">
    <source>
        <dbReference type="Proteomes" id="UP000216433"/>
    </source>
</evidence>
<reference evidence="1 2" key="1">
    <citation type="submission" date="2017-06" db="EMBL/GenBank/DDBJ databases">
        <title>Genome sequencing and assembly of Stenotrophomonas maltophilia DF07.</title>
        <authorList>
            <person name="Iyer R."/>
        </authorList>
    </citation>
    <scope>NUCLEOTIDE SEQUENCE [LARGE SCALE GENOMIC DNA]</scope>
    <source>
        <strain evidence="1 2">DF07</strain>
    </source>
</reference>
<dbReference type="Gene3D" id="1.25.10.10">
    <property type="entry name" value="Leucine-rich Repeat Variant"/>
    <property type="match status" value="1"/>
</dbReference>
<dbReference type="EMBL" id="NJGC01000002">
    <property type="protein sequence ID" value="PAM74203.1"/>
    <property type="molecule type" value="Genomic_DNA"/>
</dbReference>
<dbReference type="AlphaFoldDB" id="A0A270NPY5"/>
<name>A0A270NPY5_STEMA</name>
<dbReference type="SUPFAM" id="SSF48371">
    <property type="entry name" value="ARM repeat"/>
    <property type="match status" value="1"/>
</dbReference>
<proteinExistence type="predicted"/>
<dbReference type="Proteomes" id="UP000216433">
    <property type="component" value="Unassembled WGS sequence"/>
</dbReference>
<comment type="caution">
    <text evidence="1">The sequence shown here is derived from an EMBL/GenBank/DDBJ whole genome shotgun (WGS) entry which is preliminary data.</text>
</comment>
<evidence type="ECO:0008006" key="3">
    <source>
        <dbReference type="Google" id="ProtNLM"/>
    </source>
</evidence>
<dbReference type="InterPro" id="IPR011989">
    <property type="entry name" value="ARM-like"/>
</dbReference>